<dbReference type="Proteomes" id="UP001152872">
    <property type="component" value="Unassembled WGS sequence"/>
</dbReference>
<protein>
    <recommendedName>
        <fullName evidence="3">P pilus assembly protein, chaperone PapD</fullName>
    </recommendedName>
</protein>
<accession>A0A9X4RMB1</accession>
<evidence type="ECO:0000313" key="2">
    <source>
        <dbReference type="Proteomes" id="UP001152872"/>
    </source>
</evidence>
<sequence length="270" mass="29676">MLKLTSIKQSISIITSIGICGLLLSQKPAEAQVNVSPLIITTKAKQGTATGSITLVNTGNAVVKMKLYANPFTYGSKGFQVIESSPNDLSPYLIFSPTEVVLEPKQTRRVRLLARLLPSMNLGEYRTVIFAEPVKPPNSLEQKGGLNITTRVGVVVYVRQGETLESLIPQEISYDSKTKEIYLSVLNKGNVTIRTQGKWELRQEGKQSLEGQITTTTVIAESMRNISIKLTKEQAKENIPSGKYQLTGELSWGDPLNPTQVPFNFPVTIP</sequence>
<gene>
    <name evidence="1" type="ORF">FEV09_15460</name>
</gene>
<dbReference type="AlphaFoldDB" id="A0A9X4RMB1"/>
<dbReference type="InterPro" id="IPR013783">
    <property type="entry name" value="Ig-like_fold"/>
</dbReference>
<comment type="caution">
    <text evidence="1">The sequence shown here is derived from an EMBL/GenBank/DDBJ whole genome shotgun (WGS) entry which is preliminary data.</text>
</comment>
<dbReference type="Gene3D" id="2.60.40.10">
    <property type="entry name" value="Immunoglobulins"/>
    <property type="match status" value="1"/>
</dbReference>
<evidence type="ECO:0000313" key="1">
    <source>
        <dbReference type="EMBL" id="MDG3495944.1"/>
    </source>
</evidence>
<evidence type="ECO:0008006" key="3">
    <source>
        <dbReference type="Google" id="ProtNLM"/>
    </source>
</evidence>
<reference evidence="1" key="1">
    <citation type="submission" date="2019-05" db="EMBL/GenBank/DDBJ databases">
        <title>Whole genome sequencing of Pseudanabaena catenata USMAC16.</title>
        <authorList>
            <person name="Khan Z."/>
            <person name="Omar W.M."/>
            <person name="Convey P."/>
            <person name="Merican F."/>
            <person name="Najimudin N."/>
        </authorList>
    </citation>
    <scope>NUCLEOTIDE SEQUENCE</scope>
    <source>
        <strain evidence="1">USMAC16</strain>
    </source>
</reference>
<name>A0A9X4RMB1_9CYAN</name>
<organism evidence="1 2">
    <name type="scientific">Pseudanabaena catenata USMAC16</name>
    <dbReference type="NCBI Taxonomy" id="1855837"/>
    <lineage>
        <taxon>Bacteria</taxon>
        <taxon>Bacillati</taxon>
        <taxon>Cyanobacteriota</taxon>
        <taxon>Cyanophyceae</taxon>
        <taxon>Pseudanabaenales</taxon>
        <taxon>Pseudanabaenaceae</taxon>
        <taxon>Pseudanabaena</taxon>
    </lineage>
</organism>
<dbReference type="EMBL" id="VBTY01000138">
    <property type="protein sequence ID" value="MDG3495944.1"/>
    <property type="molecule type" value="Genomic_DNA"/>
</dbReference>
<keyword evidence="2" id="KW-1185">Reference proteome</keyword>
<dbReference type="RefSeq" id="WP_009628096.1">
    <property type="nucleotide sequence ID" value="NZ_VBTY01000138.1"/>
</dbReference>
<proteinExistence type="predicted"/>